<dbReference type="Pfam" id="PF00106">
    <property type="entry name" value="adh_short"/>
    <property type="match status" value="1"/>
</dbReference>
<dbReference type="PANTHER" id="PTHR43976">
    <property type="entry name" value="SHORT CHAIN DEHYDROGENASE"/>
    <property type="match status" value="1"/>
</dbReference>
<proteinExistence type="inferred from homology"/>
<dbReference type="PATRIC" id="fig|1423726.3.peg.1588"/>
<evidence type="ECO:0000313" key="5">
    <source>
        <dbReference type="Proteomes" id="UP000051461"/>
    </source>
</evidence>
<dbReference type="PANTHER" id="PTHR43976:SF16">
    <property type="entry name" value="SHORT-CHAIN DEHYDROGENASE_REDUCTASE FAMILY PROTEIN"/>
    <property type="match status" value="1"/>
</dbReference>
<dbReference type="InterPro" id="IPR036291">
    <property type="entry name" value="NAD(P)-bd_dom_sf"/>
</dbReference>
<dbReference type="PRINTS" id="PR00081">
    <property type="entry name" value="GDHRDH"/>
</dbReference>
<dbReference type="AlphaFoldDB" id="A0A0R1GG01"/>
<evidence type="ECO:0000256" key="3">
    <source>
        <dbReference type="RuleBase" id="RU000363"/>
    </source>
</evidence>
<dbReference type="InterPro" id="IPR002347">
    <property type="entry name" value="SDR_fam"/>
</dbReference>
<gene>
    <name evidence="4" type="ORF">FC07_GL001534</name>
</gene>
<dbReference type="OrthoDB" id="9775296at2"/>
<dbReference type="NCBIfam" id="NF004826">
    <property type="entry name" value="PRK06182.1"/>
    <property type="match status" value="1"/>
</dbReference>
<dbReference type="STRING" id="1423726.FC07_GL001534"/>
<evidence type="ECO:0000256" key="1">
    <source>
        <dbReference type="ARBA" id="ARBA00006484"/>
    </source>
</evidence>
<protein>
    <submittedName>
        <fullName evidence="4">Short chain dehydrogenase</fullName>
    </submittedName>
</protein>
<dbReference type="EMBL" id="AZDA01000128">
    <property type="protein sequence ID" value="KRK32997.1"/>
    <property type="molecule type" value="Genomic_DNA"/>
</dbReference>
<dbReference type="Proteomes" id="UP000051461">
    <property type="component" value="Unassembled WGS sequence"/>
</dbReference>
<organism evidence="4 5">
    <name type="scientific">Loigolactobacillus bifermentans DSM 20003</name>
    <dbReference type="NCBI Taxonomy" id="1423726"/>
    <lineage>
        <taxon>Bacteria</taxon>
        <taxon>Bacillati</taxon>
        <taxon>Bacillota</taxon>
        <taxon>Bacilli</taxon>
        <taxon>Lactobacillales</taxon>
        <taxon>Lactobacillaceae</taxon>
        <taxon>Loigolactobacillus</taxon>
    </lineage>
</organism>
<sequence>MTKILVTGASSGMGYQIATALVQQGYQVYGAARQVTKMPANVIPLYLDLTDEAAIEKMVTQMGPVDMVVNNAGYGAYGAIEDVTLAEARRQFDVNLFGLARLTQLVLPQMRAQGHGRIINIGSMGGRFTTYLGAWYHATKYALEAFTDALRMESKPFGIQVILIEPGGINTPWGQIAADHLVQSAQGGAYAQQAQKAAQQLAATYHSRWLSQPTVIANTVLKAVKRRHPRPRYLVGAGAKPLVLLHTLLPTRSFDWLMVHFT</sequence>
<dbReference type="RefSeq" id="WP_057905599.1">
    <property type="nucleotide sequence ID" value="NZ_AZDA01000128.1"/>
</dbReference>
<comment type="similarity">
    <text evidence="1 3">Belongs to the short-chain dehydrogenases/reductases (SDR) family.</text>
</comment>
<dbReference type="CDD" id="cd05374">
    <property type="entry name" value="17beta-HSD-like_SDR_c"/>
    <property type="match status" value="1"/>
</dbReference>
<name>A0A0R1GG01_9LACO</name>
<comment type="caution">
    <text evidence="4">The sequence shown here is derived from an EMBL/GenBank/DDBJ whole genome shotgun (WGS) entry which is preliminary data.</text>
</comment>
<accession>A0A0R1GG01</accession>
<keyword evidence="5" id="KW-1185">Reference proteome</keyword>
<dbReference type="Gene3D" id="3.40.50.720">
    <property type="entry name" value="NAD(P)-binding Rossmann-like Domain"/>
    <property type="match status" value="1"/>
</dbReference>
<dbReference type="GO" id="GO:0016491">
    <property type="term" value="F:oxidoreductase activity"/>
    <property type="evidence" value="ECO:0007669"/>
    <property type="project" value="UniProtKB-KW"/>
</dbReference>
<keyword evidence="2" id="KW-0560">Oxidoreductase</keyword>
<dbReference type="SUPFAM" id="SSF51735">
    <property type="entry name" value="NAD(P)-binding Rossmann-fold domains"/>
    <property type="match status" value="1"/>
</dbReference>
<evidence type="ECO:0000313" key="4">
    <source>
        <dbReference type="EMBL" id="KRK32997.1"/>
    </source>
</evidence>
<dbReference type="InterPro" id="IPR051911">
    <property type="entry name" value="SDR_oxidoreductase"/>
</dbReference>
<reference evidence="4 5" key="1">
    <citation type="journal article" date="2015" name="Genome Announc.">
        <title>Expanding the biotechnology potential of lactobacilli through comparative genomics of 213 strains and associated genera.</title>
        <authorList>
            <person name="Sun Z."/>
            <person name="Harris H.M."/>
            <person name="McCann A."/>
            <person name="Guo C."/>
            <person name="Argimon S."/>
            <person name="Zhang W."/>
            <person name="Yang X."/>
            <person name="Jeffery I.B."/>
            <person name="Cooney J.C."/>
            <person name="Kagawa T.F."/>
            <person name="Liu W."/>
            <person name="Song Y."/>
            <person name="Salvetti E."/>
            <person name="Wrobel A."/>
            <person name="Rasinkangas P."/>
            <person name="Parkhill J."/>
            <person name="Rea M.C."/>
            <person name="O'Sullivan O."/>
            <person name="Ritari J."/>
            <person name="Douillard F.P."/>
            <person name="Paul Ross R."/>
            <person name="Yang R."/>
            <person name="Briner A.E."/>
            <person name="Felis G.E."/>
            <person name="de Vos W.M."/>
            <person name="Barrangou R."/>
            <person name="Klaenhammer T.R."/>
            <person name="Caufield P.W."/>
            <person name="Cui Y."/>
            <person name="Zhang H."/>
            <person name="O'Toole P.W."/>
        </authorList>
    </citation>
    <scope>NUCLEOTIDE SEQUENCE [LARGE SCALE GENOMIC DNA]</scope>
    <source>
        <strain evidence="4 5">DSM 20003</strain>
    </source>
</reference>
<dbReference type="PRINTS" id="PR00080">
    <property type="entry name" value="SDRFAMILY"/>
</dbReference>
<evidence type="ECO:0000256" key="2">
    <source>
        <dbReference type="ARBA" id="ARBA00023002"/>
    </source>
</evidence>